<dbReference type="EMBL" id="CM000364">
    <property type="protein sequence ID" value="EDX14530.1"/>
    <property type="molecule type" value="Genomic_DNA"/>
</dbReference>
<protein>
    <submittedName>
        <fullName evidence="2">GD21269</fullName>
    </submittedName>
</protein>
<feature type="region of interest" description="Disordered" evidence="1">
    <location>
        <begin position="67"/>
        <end position="88"/>
    </location>
</feature>
<gene>
    <name evidence="2" type="primary">Dsim\GD21269</name>
    <name evidence="2" type="ORF">Dsim_GD21269</name>
</gene>
<dbReference type="Proteomes" id="UP000000304">
    <property type="component" value="Chromosome 3R"/>
</dbReference>
<evidence type="ECO:0000313" key="3">
    <source>
        <dbReference type="Proteomes" id="UP000000304"/>
    </source>
</evidence>
<organism evidence="2 3">
    <name type="scientific">Drosophila simulans</name>
    <name type="common">Fruit fly</name>
    <dbReference type="NCBI Taxonomy" id="7240"/>
    <lineage>
        <taxon>Eukaryota</taxon>
        <taxon>Metazoa</taxon>
        <taxon>Ecdysozoa</taxon>
        <taxon>Arthropoda</taxon>
        <taxon>Hexapoda</taxon>
        <taxon>Insecta</taxon>
        <taxon>Pterygota</taxon>
        <taxon>Neoptera</taxon>
        <taxon>Endopterygota</taxon>
        <taxon>Diptera</taxon>
        <taxon>Brachycera</taxon>
        <taxon>Muscomorpha</taxon>
        <taxon>Ephydroidea</taxon>
        <taxon>Drosophilidae</taxon>
        <taxon>Drosophila</taxon>
        <taxon>Sophophora</taxon>
    </lineage>
</organism>
<accession>B4QW31</accession>
<evidence type="ECO:0000256" key="1">
    <source>
        <dbReference type="SAM" id="MobiDB-lite"/>
    </source>
</evidence>
<sequence>MVRAWERSIENGSLKASGLEILKLAVVLCKYLGQHHRHQNQQQHRLHHQHHSGHHPVCSTMATVRVQQNTKSSTMRNQSQKATSSTHSLDARQSPRVCFWLLSFGLGLRLGLGLGSGSGSVPGSSNCPSYPAGPTVLAQDNKPKAWGLREGLFAILLPLFDSVSELLRLFMLLLLLLPQKVS</sequence>
<name>B4QW31_DROSI</name>
<dbReference type="OMA" id="KCPSHPA"/>
<dbReference type="AlphaFoldDB" id="B4QW31"/>
<dbReference type="HOGENOM" id="CLU_1483517_0_0_1"/>
<reference evidence="2 3" key="1">
    <citation type="journal article" date="2007" name="Nature">
        <title>Evolution of genes and genomes on the Drosophila phylogeny.</title>
        <authorList>
            <consortium name="Drosophila 12 Genomes Consortium"/>
            <person name="Clark A.G."/>
            <person name="Eisen M.B."/>
            <person name="Smith D.R."/>
            <person name="Bergman C.M."/>
            <person name="Oliver B."/>
            <person name="Markow T.A."/>
            <person name="Kaufman T.C."/>
            <person name="Kellis M."/>
            <person name="Gelbart W."/>
            <person name="Iyer V.N."/>
            <person name="Pollard D.A."/>
            <person name="Sackton T.B."/>
            <person name="Larracuente A.M."/>
            <person name="Singh N.D."/>
            <person name="Abad J.P."/>
            <person name="Abt D.N."/>
            <person name="Adryan B."/>
            <person name="Aguade M."/>
            <person name="Akashi H."/>
            <person name="Anderson W.W."/>
            <person name="Aquadro C.F."/>
            <person name="Ardell D.H."/>
            <person name="Arguello R."/>
            <person name="Artieri C.G."/>
            <person name="Barbash D.A."/>
            <person name="Barker D."/>
            <person name="Barsanti P."/>
            <person name="Batterham P."/>
            <person name="Batzoglou S."/>
            <person name="Begun D."/>
            <person name="Bhutkar A."/>
            <person name="Blanco E."/>
            <person name="Bosak S.A."/>
            <person name="Bradley R.K."/>
            <person name="Brand A.D."/>
            <person name="Brent M.R."/>
            <person name="Brooks A.N."/>
            <person name="Brown R.H."/>
            <person name="Butlin R.K."/>
            <person name="Caggese C."/>
            <person name="Calvi B.R."/>
            <person name="Bernardo de Carvalho A."/>
            <person name="Caspi A."/>
            <person name="Castrezana S."/>
            <person name="Celniker S.E."/>
            <person name="Chang J.L."/>
            <person name="Chapple C."/>
            <person name="Chatterji S."/>
            <person name="Chinwalla A."/>
            <person name="Civetta A."/>
            <person name="Clifton S.W."/>
            <person name="Comeron J.M."/>
            <person name="Costello J.C."/>
            <person name="Coyne J.A."/>
            <person name="Daub J."/>
            <person name="David R.G."/>
            <person name="Delcher A.L."/>
            <person name="Delehaunty K."/>
            <person name="Do C.B."/>
            <person name="Ebling H."/>
            <person name="Edwards K."/>
            <person name="Eickbush T."/>
            <person name="Evans J.D."/>
            <person name="Filipski A."/>
            <person name="Findeiss S."/>
            <person name="Freyhult E."/>
            <person name="Fulton L."/>
            <person name="Fulton R."/>
            <person name="Garcia A.C."/>
            <person name="Gardiner A."/>
            <person name="Garfield D.A."/>
            <person name="Garvin B.E."/>
            <person name="Gibson G."/>
            <person name="Gilbert D."/>
            <person name="Gnerre S."/>
            <person name="Godfrey J."/>
            <person name="Good R."/>
            <person name="Gotea V."/>
            <person name="Gravely B."/>
            <person name="Greenberg A.J."/>
            <person name="Griffiths-Jones S."/>
            <person name="Gross S."/>
            <person name="Guigo R."/>
            <person name="Gustafson E.A."/>
            <person name="Haerty W."/>
            <person name="Hahn M.W."/>
            <person name="Halligan D.L."/>
            <person name="Halpern A.L."/>
            <person name="Halter G.M."/>
            <person name="Han M.V."/>
            <person name="Heger A."/>
            <person name="Hillier L."/>
            <person name="Hinrichs A.S."/>
            <person name="Holmes I."/>
            <person name="Hoskins R.A."/>
            <person name="Hubisz M.J."/>
            <person name="Hultmark D."/>
            <person name="Huntley M.A."/>
            <person name="Jaffe D.B."/>
            <person name="Jagadeeshan S."/>
            <person name="Jeck W.R."/>
            <person name="Johnson J."/>
            <person name="Jones C.D."/>
            <person name="Jordan W.C."/>
            <person name="Karpen G.H."/>
            <person name="Kataoka E."/>
            <person name="Keightley P.D."/>
            <person name="Kheradpour P."/>
            <person name="Kirkness E.F."/>
            <person name="Koerich L.B."/>
            <person name="Kristiansen K."/>
            <person name="Kudrna D."/>
            <person name="Kulathinal R.J."/>
            <person name="Kumar S."/>
            <person name="Kwok R."/>
            <person name="Lander E."/>
            <person name="Langley C.H."/>
            <person name="Lapoint R."/>
            <person name="Lazzaro B.P."/>
            <person name="Lee S.J."/>
            <person name="Levesque L."/>
            <person name="Li R."/>
            <person name="Lin C.F."/>
            <person name="Lin M.F."/>
            <person name="Lindblad-Toh K."/>
            <person name="Llopart A."/>
            <person name="Long M."/>
            <person name="Low L."/>
            <person name="Lozovsky E."/>
            <person name="Lu J."/>
            <person name="Luo M."/>
            <person name="Machado C.A."/>
            <person name="Makalowski W."/>
            <person name="Marzo M."/>
            <person name="Matsuda M."/>
            <person name="Matzkin L."/>
            <person name="McAllister B."/>
            <person name="McBride C.S."/>
            <person name="McKernan B."/>
            <person name="McKernan K."/>
            <person name="Mendez-Lago M."/>
            <person name="Minx P."/>
            <person name="Mollenhauer M.U."/>
            <person name="Montooth K."/>
            <person name="Mount S.M."/>
            <person name="Mu X."/>
            <person name="Myers E."/>
            <person name="Negre B."/>
            <person name="Newfeld S."/>
            <person name="Nielsen R."/>
            <person name="Noor M.A."/>
            <person name="O'Grady P."/>
            <person name="Pachter L."/>
            <person name="Papaceit M."/>
            <person name="Parisi M.J."/>
            <person name="Parisi M."/>
            <person name="Parts L."/>
            <person name="Pedersen J.S."/>
            <person name="Pesole G."/>
            <person name="Phillippy A.M."/>
            <person name="Ponting C.P."/>
            <person name="Pop M."/>
            <person name="Porcelli D."/>
            <person name="Powell J.R."/>
            <person name="Prohaska S."/>
            <person name="Pruitt K."/>
            <person name="Puig M."/>
            <person name="Quesneville H."/>
            <person name="Ram K.R."/>
            <person name="Rand D."/>
            <person name="Rasmussen M.D."/>
            <person name="Reed L.K."/>
            <person name="Reenan R."/>
            <person name="Reily A."/>
            <person name="Remington K.A."/>
            <person name="Rieger T.T."/>
            <person name="Ritchie M.G."/>
            <person name="Robin C."/>
            <person name="Rogers Y.H."/>
            <person name="Rohde C."/>
            <person name="Rozas J."/>
            <person name="Rubenfield M.J."/>
            <person name="Ruiz A."/>
            <person name="Russo S."/>
            <person name="Salzberg S.L."/>
            <person name="Sanchez-Gracia A."/>
            <person name="Saranga D.J."/>
            <person name="Sato H."/>
            <person name="Schaeffer S.W."/>
            <person name="Schatz M.C."/>
            <person name="Schlenke T."/>
            <person name="Schwartz R."/>
            <person name="Segarra C."/>
            <person name="Singh R.S."/>
            <person name="Sirot L."/>
            <person name="Sirota M."/>
            <person name="Sisneros N.B."/>
            <person name="Smith C.D."/>
            <person name="Smith T.F."/>
            <person name="Spieth J."/>
            <person name="Stage D.E."/>
            <person name="Stark A."/>
            <person name="Stephan W."/>
            <person name="Strausberg R.L."/>
            <person name="Strempel S."/>
            <person name="Sturgill D."/>
            <person name="Sutton G."/>
            <person name="Sutton G.G."/>
            <person name="Tao W."/>
            <person name="Teichmann S."/>
            <person name="Tobari Y.N."/>
            <person name="Tomimura Y."/>
            <person name="Tsolas J.M."/>
            <person name="Valente V.L."/>
            <person name="Venter E."/>
            <person name="Venter J.C."/>
            <person name="Vicario S."/>
            <person name="Vieira F.G."/>
            <person name="Vilella A.J."/>
            <person name="Villasante A."/>
            <person name="Walenz B."/>
            <person name="Wang J."/>
            <person name="Wasserman M."/>
            <person name="Watts T."/>
            <person name="Wilson D."/>
            <person name="Wilson R.K."/>
            <person name="Wing R.A."/>
            <person name="Wolfner M.F."/>
            <person name="Wong A."/>
            <person name="Wong G.K."/>
            <person name="Wu C.I."/>
            <person name="Wu G."/>
            <person name="Yamamoto D."/>
            <person name="Yang H.P."/>
            <person name="Yang S.P."/>
            <person name="Yorke J.A."/>
            <person name="Yoshida K."/>
            <person name="Zdobnov E."/>
            <person name="Zhang P."/>
            <person name="Zhang Y."/>
            <person name="Zimin A.V."/>
            <person name="Baldwin J."/>
            <person name="Abdouelleil A."/>
            <person name="Abdulkadir J."/>
            <person name="Abebe A."/>
            <person name="Abera B."/>
            <person name="Abreu J."/>
            <person name="Acer S.C."/>
            <person name="Aftuck L."/>
            <person name="Alexander A."/>
            <person name="An P."/>
            <person name="Anderson E."/>
            <person name="Anderson S."/>
            <person name="Arachi H."/>
            <person name="Azer M."/>
            <person name="Bachantsang P."/>
            <person name="Barry A."/>
            <person name="Bayul T."/>
            <person name="Berlin A."/>
            <person name="Bessette D."/>
            <person name="Bloom T."/>
            <person name="Blye J."/>
            <person name="Boguslavskiy L."/>
            <person name="Bonnet C."/>
            <person name="Boukhgalter B."/>
            <person name="Bourzgui I."/>
            <person name="Brown A."/>
            <person name="Cahill P."/>
            <person name="Channer S."/>
            <person name="Cheshatsang Y."/>
            <person name="Chuda L."/>
            <person name="Citroen M."/>
            <person name="Collymore A."/>
            <person name="Cooke P."/>
            <person name="Costello M."/>
            <person name="D'Aco K."/>
            <person name="Daza R."/>
            <person name="De Haan G."/>
            <person name="DeGray S."/>
            <person name="DeMaso C."/>
            <person name="Dhargay N."/>
            <person name="Dooley K."/>
            <person name="Dooley E."/>
            <person name="Doricent M."/>
            <person name="Dorje P."/>
            <person name="Dorjee K."/>
            <person name="Dupes A."/>
            <person name="Elong R."/>
            <person name="Falk J."/>
            <person name="Farina A."/>
            <person name="Faro S."/>
            <person name="Ferguson D."/>
            <person name="Fisher S."/>
            <person name="Foley C.D."/>
            <person name="Franke A."/>
            <person name="Friedrich D."/>
            <person name="Gadbois L."/>
            <person name="Gearin G."/>
            <person name="Gearin C.R."/>
            <person name="Giannoukos G."/>
            <person name="Goode T."/>
            <person name="Graham J."/>
            <person name="Grandbois E."/>
            <person name="Grewal S."/>
            <person name="Gyaltsen K."/>
            <person name="Hafez N."/>
            <person name="Hagos B."/>
            <person name="Hall J."/>
            <person name="Henson C."/>
            <person name="Hollinger A."/>
            <person name="Honan T."/>
            <person name="Huard M.D."/>
            <person name="Hughes L."/>
            <person name="Hurhula B."/>
            <person name="Husby M.E."/>
            <person name="Kamat A."/>
            <person name="Kanga B."/>
            <person name="Kashin S."/>
            <person name="Khazanovich D."/>
            <person name="Kisner P."/>
            <person name="Lance K."/>
            <person name="Lara M."/>
            <person name="Lee W."/>
            <person name="Lennon N."/>
            <person name="Letendre F."/>
            <person name="LeVine R."/>
            <person name="Lipovsky A."/>
            <person name="Liu X."/>
            <person name="Liu J."/>
            <person name="Liu S."/>
            <person name="Lokyitsang T."/>
            <person name="Lokyitsang Y."/>
            <person name="Lubonja R."/>
            <person name="Lui A."/>
            <person name="MacDonald P."/>
            <person name="Magnisalis V."/>
            <person name="Maru K."/>
            <person name="Matthews C."/>
            <person name="McCusker W."/>
            <person name="McDonough S."/>
            <person name="Mehta T."/>
            <person name="Meldrim J."/>
            <person name="Meneus L."/>
            <person name="Mihai O."/>
            <person name="Mihalev A."/>
            <person name="Mihova T."/>
            <person name="Mittelman R."/>
            <person name="Mlenga V."/>
            <person name="Montmayeur A."/>
            <person name="Mulrain L."/>
            <person name="Navidi A."/>
            <person name="Naylor J."/>
            <person name="Negash T."/>
            <person name="Nguyen T."/>
            <person name="Nguyen N."/>
            <person name="Nicol R."/>
            <person name="Norbu C."/>
            <person name="Norbu N."/>
            <person name="Novod N."/>
            <person name="O'Neill B."/>
            <person name="Osman S."/>
            <person name="Markiewicz E."/>
            <person name="Oyono O.L."/>
            <person name="Patti C."/>
            <person name="Phunkhang P."/>
            <person name="Pierre F."/>
            <person name="Priest M."/>
            <person name="Raghuraman S."/>
            <person name="Rege F."/>
            <person name="Reyes R."/>
            <person name="Rise C."/>
            <person name="Rogov P."/>
            <person name="Ross K."/>
            <person name="Ryan E."/>
            <person name="Settipalli S."/>
            <person name="Shea T."/>
            <person name="Sherpa N."/>
            <person name="Shi L."/>
            <person name="Shih D."/>
            <person name="Sparrow T."/>
            <person name="Spaulding J."/>
            <person name="Stalker J."/>
            <person name="Stange-Thomann N."/>
            <person name="Stavropoulos S."/>
            <person name="Stone C."/>
            <person name="Strader C."/>
            <person name="Tesfaye S."/>
            <person name="Thomson T."/>
            <person name="Thoulutsang Y."/>
            <person name="Thoulutsang D."/>
            <person name="Topham K."/>
            <person name="Topping I."/>
            <person name="Tsamla T."/>
            <person name="Vassiliev H."/>
            <person name="Vo A."/>
            <person name="Wangchuk T."/>
            <person name="Wangdi T."/>
            <person name="Weiand M."/>
            <person name="Wilkinson J."/>
            <person name="Wilson A."/>
            <person name="Yadav S."/>
            <person name="Young G."/>
            <person name="Yu Q."/>
            <person name="Zembek L."/>
            <person name="Zhong D."/>
            <person name="Zimmer A."/>
            <person name="Zwirko Z."/>
            <person name="Jaffe D.B."/>
            <person name="Alvarez P."/>
            <person name="Brockman W."/>
            <person name="Butler J."/>
            <person name="Chin C."/>
            <person name="Gnerre S."/>
            <person name="Grabherr M."/>
            <person name="Kleber M."/>
            <person name="Mauceli E."/>
            <person name="MacCallum I."/>
        </authorList>
    </citation>
    <scope>NUCLEOTIDE SEQUENCE [LARGE SCALE GENOMIC DNA]</scope>
    <source>
        <strain evidence="3">white501</strain>
    </source>
</reference>
<proteinExistence type="predicted"/>
<keyword evidence="3" id="KW-1185">Reference proteome</keyword>
<evidence type="ECO:0000313" key="2">
    <source>
        <dbReference type="EMBL" id="EDX14530.1"/>
    </source>
</evidence>